<protein>
    <submittedName>
        <fullName evidence="9">Unannotated protein</fullName>
    </submittedName>
</protein>
<feature type="transmembrane region" description="Helical" evidence="7">
    <location>
        <begin position="258"/>
        <end position="284"/>
    </location>
</feature>
<evidence type="ECO:0000256" key="1">
    <source>
        <dbReference type="ARBA" id="ARBA00004651"/>
    </source>
</evidence>
<dbReference type="GO" id="GO:0005886">
    <property type="term" value="C:plasma membrane"/>
    <property type="evidence" value="ECO:0007669"/>
    <property type="project" value="UniProtKB-SubCell"/>
</dbReference>
<gene>
    <name evidence="9" type="ORF">UFOPK3772_01040</name>
</gene>
<evidence type="ECO:0000256" key="3">
    <source>
        <dbReference type="ARBA" id="ARBA00022475"/>
    </source>
</evidence>
<feature type="transmembrane region" description="Helical" evidence="7">
    <location>
        <begin position="31"/>
        <end position="49"/>
    </location>
</feature>
<dbReference type="EMBL" id="CAFBNE010000025">
    <property type="protein sequence ID" value="CAB4942864.1"/>
    <property type="molecule type" value="Genomic_DNA"/>
</dbReference>
<evidence type="ECO:0000256" key="7">
    <source>
        <dbReference type="SAM" id="Phobius"/>
    </source>
</evidence>
<keyword evidence="4 7" id="KW-0812">Transmembrane</keyword>
<dbReference type="PANTHER" id="PTHR43163:SF6">
    <property type="entry name" value="DIPEPTIDE TRANSPORT SYSTEM PERMEASE PROTEIN DPPB-RELATED"/>
    <property type="match status" value="1"/>
</dbReference>
<feature type="domain" description="ABC transmembrane type-1" evidence="8">
    <location>
        <begin position="117"/>
        <end position="327"/>
    </location>
</feature>
<sequence>MTLTLLNPEFQVNATASSGSHPILRMIARRLGLGVITVWVVTLVVYWATMVLPGDAATAILGQSATPERLAALTRALHLDESPVSAYWHWVTGILSGDPGISLVNGQEVVSLAFPRILNSAVLVIVATLLSTLIGISLGVVLARRRDTVFDHATSGVTLAASALPEFIVAIFVILLLSVKVFHWFPSVSTLNPGEHIWNEPSKMMLPVLTLLIVVTPYAIRMMRAAMIEALNTEYVELAELKGLTSRRILLRHAMPNALAPTIAVIGLNILYLAGGIVLVETVFNYPGLGQELVDSVNNRDVPVIQFLVLFLAVFYVVLNILIDLVVLLITPRRRVSR</sequence>
<keyword evidence="5 7" id="KW-1133">Transmembrane helix</keyword>
<evidence type="ECO:0000256" key="5">
    <source>
        <dbReference type="ARBA" id="ARBA00022989"/>
    </source>
</evidence>
<dbReference type="Pfam" id="PF19300">
    <property type="entry name" value="BPD_transp_1_N"/>
    <property type="match status" value="1"/>
</dbReference>
<keyword evidence="6 7" id="KW-0472">Membrane</keyword>
<evidence type="ECO:0000259" key="8">
    <source>
        <dbReference type="PROSITE" id="PS50928"/>
    </source>
</evidence>
<organism evidence="9">
    <name type="scientific">freshwater metagenome</name>
    <dbReference type="NCBI Taxonomy" id="449393"/>
    <lineage>
        <taxon>unclassified sequences</taxon>
        <taxon>metagenomes</taxon>
        <taxon>ecological metagenomes</taxon>
    </lineage>
</organism>
<dbReference type="PROSITE" id="PS50928">
    <property type="entry name" value="ABC_TM1"/>
    <property type="match status" value="1"/>
</dbReference>
<reference evidence="9" key="1">
    <citation type="submission" date="2020-05" db="EMBL/GenBank/DDBJ databases">
        <authorList>
            <person name="Chiriac C."/>
            <person name="Salcher M."/>
            <person name="Ghai R."/>
            <person name="Kavagutti S V."/>
        </authorList>
    </citation>
    <scope>NUCLEOTIDE SEQUENCE</scope>
</reference>
<dbReference type="Pfam" id="PF00528">
    <property type="entry name" value="BPD_transp_1"/>
    <property type="match status" value="1"/>
</dbReference>
<accession>A0A6J7JK26</accession>
<feature type="transmembrane region" description="Helical" evidence="7">
    <location>
        <begin position="121"/>
        <end position="143"/>
    </location>
</feature>
<name>A0A6J7JK26_9ZZZZ</name>
<proteinExistence type="predicted"/>
<dbReference type="CDD" id="cd06261">
    <property type="entry name" value="TM_PBP2"/>
    <property type="match status" value="1"/>
</dbReference>
<keyword evidence="3" id="KW-1003">Cell membrane</keyword>
<feature type="transmembrane region" description="Helical" evidence="7">
    <location>
        <begin position="204"/>
        <end position="220"/>
    </location>
</feature>
<evidence type="ECO:0000256" key="4">
    <source>
        <dbReference type="ARBA" id="ARBA00022692"/>
    </source>
</evidence>
<dbReference type="AlphaFoldDB" id="A0A6J7JK26"/>
<evidence type="ECO:0000313" key="9">
    <source>
        <dbReference type="EMBL" id="CAB4942864.1"/>
    </source>
</evidence>
<feature type="transmembrane region" description="Helical" evidence="7">
    <location>
        <begin position="304"/>
        <end position="330"/>
    </location>
</feature>
<keyword evidence="2" id="KW-0813">Transport</keyword>
<dbReference type="Gene3D" id="1.10.3720.10">
    <property type="entry name" value="MetI-like"/>
    <property type="match status" value="1"/>
</dbReference>
<evidence type="ECO:0000256" key="6">
    <source>
        <dbReference type="ARBA" id="ARBA00023136"/>
    </source>
</evidence>
<dbReference type="InterPro" id="IPR045621">
    <property type="entry name" value="BPD_transp_1_N"/>
</dbReference>
<dbReference type="SUPFAM" id="SSF161098">
    <property type="entry name" value="MetI-like"/>
    <property type="match status" value="1"/>
</dbReference>
<feature type="transmembrane region" description="Helical" evidence="7">
    <location>
        <begin position="164"/>
        <end position="184"/>
    </location>
</feature>
<dbReference type="InterPro" id="IPR035906">
    <property type="entry name" value="MetI-like_sf"/>
</dbReference>
<comment type="subcellular location">
    <subcellularLocation>
        <location evidence="1">Cell membrane</location>
        <topology evidence="1">Multi-pass membrane protein</topology>
    </subcellularLocation>
</comment>
<evidence type="ECO:0000256" key="2">
    <source>
        <dbReference type="ARBA" id="ARBA00022448"/>
    </source>
</evidence>
<dbReference type="InterPro" id="IPR000515">
    <property type="entry name" value="MetI-like"/>
</dbReference>
<dbReference type="PANTHER" id="PTHR43163">
    <property type="entry name" value="DIPEPTIDE TRANSPORT SYSTEM PERMEASE PROTEIN DPPB-RELATED"/>
    <property type="match status" value="1"/>
</dbReference>
<dbReference type="GO" id="GO:0071916">
    <property type="term" value="F:dipeptide transmembrane transporter activity"/>
    <property type="evidence" value="ECO:0007669"/>
    <property type="project" value="TreeGrafter"/>
</dbReference>